<accession>A0ABC8LL45</accession>
<keyword evidence="3" id="KW-1185">Reference proteome</keyword>
<feature type="chain" id="PRO_5044882039" evidence="1">
    <location>
        <begin position="33"/>
        <end position="114"/>
    </location>
</feature>
<feature type="signal peptide" evidence="1">
    <location>
        <begin position="1"/>
        <end position="32"/>
    </location>
</feature>
<evidence type="ECO:0000313" key="2">
    <source>
        <dbReference type="EMBL" id="CAH8383975.1"/>
    </source>
</evidence>
<gene>
    <name evidence="2" type="ORF">ERUC_LOCUS36458</name>
</gene>
<protein>
    <submittedName>
        <fullName evidence="2">Uncharacterized protein</fullName>
    </submittedName>
</protein>
<evidence type="ECO:0000256" key="1">
    <source>
        <dbReference type="SAM" id="SignalP"/>
    </source>
</evidence>
<sequence>MASMKNANRDSPIASIVCMLLISLTKRTCVCTEDCHWNWIFGSEGWSDSDQRISCTFGVDVVAEFLDQKDLDRSGRLVQVLLKTKISHDILCVKLWSRVIIKVRTIHVKVHIVH</sequence>
<comment type="caution">
    <text evidence="2">The sequence shown here is derived from an EMBL/GenBank/DDBJ whole genome shotgun (WGS) entry which is preliminary data.</text>
</comment>
<organism evidence="2 3">
    <name type="scientific">Eruca vesicaria subsp. sativa</name>
    <name type="common">Garden rocket</name>
    <name type="synonym">Eruca sativa</name>
    <dbReference type="NCBI Taxonomy" id="29727"/>
    <lineage>
        <taxon>Eukaryota</taxon>
        <taxon>Viridiplantae</taxon>
        <taxon>Streptophyta</taxon>
        <taxon>Embryophyta</taxon>
        <taxon>Tracheophyta</taxon>
        <taxon>Spermatophyta</taxon>
        <taxon>Magnoliopsida</taxon>
        <taxon>eudicotyledons</taxon>
        <taxon>Gunneridae</taxon>
        <taxon>Pentapetalae</taxon>
        <taxon>rosids</taxon>
        <taxon>malvids</taxon>
        <taxon>Brassicales</taxon>
        <taxon>Brassicaceae</taxon>
        <taxon>Brassiceae</taxon>
        <taxon>Eruca</taxon>
    </lineage>
</organism>
<evidence type="ECO:0000313" key="3">
    <source>
        <dbReference type="Proteomes" id="UP001642260"/>
    </source>
</evidence>
<name>A0ABC8LL45_ERUVS</name>
<dbReference type="EMBL" id="CAKOAT010597376">
    <property type="protein sequence ID" value="CAH8383975.1"/>
    <property type="molecule type" value="Genomic_DNA"/>
</dbReference>
<dbReference type="AlphaFoldDB" id="A0ABC8LL45"/>
<reference evidence="2 3" key="1">
    <citation type="submission" date="2022-03" db="EMBL/GenBank/DDBJ databases">
        <authorList>
            <person name="Macdonald S."/>
            <person name="Ahmed S."/>
            <person name="Newling K."/>
        </authorList>
    </citation>
    <scope>NUCLEOTIDE SEQUENCE [LARGE SCALE GENOMIC DNA]</scope>
</reference>
<keyword evidence="1" id="KW-0732">Signal</keyword>
<proteinExistence type="predicted"/>
<dbReference type="Proteomes" id="UP001642260">
    <property type="component" value="Unassembled WGS sequence"/>
</dbReference>